<evidence type="ECO:0000256" key="3">
    <source>
        <dbReference type="ARBA" id="ARBA00022692"/>
    </source>
</evidence>
<organism evidence="8 9">
    <name type="scientific">Loktanella fryxellensis</name>
    <dbReference type="NCBI Taxonomy" id="245187"/>
    <lineage>
        <taxon>Bacteria</taxon>
        <taxon>Pseudomonadati</taxon>
        <taxon>Pseudomonadota</taxon>
        <taxon>Alphaproteobacteria</taxon>
        <taxon>Rhodobacterales</taxon>
        <taxon>Roseobacteraceae</taxon>
        <taxon>Loktanella</taxon>
    </lineage>
</organism>
<name>A0A1H8IQA7_9RHOB</name>
<keyword evidence="4 6" id="KW-1133">Transmembrane helix</keyword>
<keyword evidence="3 6" id="KW-0812">Transmembrane</keyword>
<gene>
    <name evidence="8" type="ORF">SAMN04488003_12718</name>
</gene>
<feature type="transmembrane region" description="Helical" evidence="6">
    <location>
        <begin position="15"/>
        <end position="38"/>
    </location>
</feature>
<dbReference type="EMBL" id="FOCI01000027">
    <property type="protein sequence ID" value="SEN70275.1"/>
    <property type="molecule type" value="Genomic_DNA"/>
</dbReference>
<keyword evidence="9" id="KW-1185">Reference proteome</keyword>
<keyword evidence="5 6" id="KW-0472">Membrane</keyword>
<dbReference type="InterPro" id="IPR051311">
    <property type="entry name" value="DedA_domain"/>
</dbReference>
<dbReference type="PANTHER" id="PTHR42709">
    <property type="entry name" value="ALKALINE PHOSPHATASE LIKE PROTEIN"/>
    <property type="match status" value="1"/>
</dbReference>
<dbReference type="GO" id="GO:0005886">
    <property type="term" value="C:plasma membrane"/>
    <property type="evidence" value="ECO:0007669"/>
    <property type="project" value="UniProtKB-SubCell"/>
</dbReference>
<evidence type="ECO:0000256" key="5">
    <source>
        <dbReference type="ARBA" id="ARBA00023136"/>
    </source>
</evidence>
<dbReference type="Proteomes" id="UP000199585">
    <property type="component" value="Unassembled WGS sequence"/>
</dbReference>
<evidence type="ECO:0000256" key="4">
    <source>
        <dbReference type="ARBA" id="ARBA00022989"/>
    </source>
</evidence>
<dbReference type="InterPro" id="IPR032816">
    <property type="entry name" value="VTT_dom"/>
</dbReference>
<reference evidence="8 9" key="1">
    <citation type="submission" date="2016-10" db="EMBL/GenBank/DDBJ databases">
        <authorList>
            <person name="de Groot N.N."/>
        </authorList>
    </citation>
    <scope>NUCLEOTIDE SEQUENCE [LARGE SCALE GENOMIC DNA]</scope>
    <source>
        <strain evidence="8 9">DSM 16213</strain>
    </source>
</reference>
<evidence type="ECO:0000313" key="9">
    <source>
        <dbReference type="Proteomes" id="UP000199585"/>
    </source>
</evidence>
<dbReference type="Pfam" id="PF09335">
    <property type="entry name" value="VTT_dom"/>
    <property type="match status" value="1"/>
</dbReference>
<feature type="transmembrane region" description="Helical" evidence="6">
    <location>
        <begin position="128"/>
        <end position="156"/>
    </location>
</feature>
<feature type="domain" description="VTT" evidence="7">
    <location>
        <begin position="3"/>
        <end position="122"/>
    </location>
</feature>
<keyword evidence="2" id="KW-1003">Cell membrane</keyword>
<dbReference type="STRING" id="245187.SAMN04488003_12718"/>
<evidence type="ECO:0000259" key="7">
    <source>
        <dbReference type="Pfam" id="PF09335"/>
    </source>
</evidence>
<evidence type="ECO:0000256" key="1">
    <source>
        <dbReference type="ARBA" id="ARBA00004651"/>
    </source>
</evidence>
<evidence type="ECO:0000256" key="6">
    <source>
        <dbReference type="SAM" id="Phobius"/>
    </source>
</evidence>
<evidence type="ECO:0000313" key="8">
    <source>
        <dbReference type="EMBL" id="SEN70275.1"/>
    </source>
</evidence>
<evidence type="ECO:0000256" key="2">
    <source>
        <dbReference type="ARBA" id="ARBA00022475"/>
    </source>
</evidence>
<comment type="subcellular location">
    <subcellularLocation>
        <location evidence="1">Cell membrane</location>
        <topology evidence="1">Multi-pass membrane protein</topology>
    </subcellularLocation>
</comment>
<proteinExistence type="predicted"/>
<sequence length="179" mass="18870">MVMVAGGFAAAGDFALWQLIGCAFAGFVLGDQTAFWLARRAGRPLIARFRANPRTATLVGRAEALVTQRGLLAVFLSRTVLSPLGPYVGYTSGALGLGWLRFTATAVAGGLLWCIAYAWLGYTFADRIAGIAALIQSSIGIVMAGAVTLGGLLWLIRAYRRSRAVTASPHPSPLPETKS</sequence>
<dbReference type="PANTHER" id="PTHR42709:SF6">
    <property type="entry name" value="UNDECAPRENYL PHOSPHATE TRANSPORTER A"/>
    <property type="match status" value="1"/>
</dbReference>
<dbReference type="AlphaFoldDB" id="A0A1H8IQA7"/>
<protein>
    <submittedName>
        <fullName evidence="8">Membrane protein DedA, SNARE-associated domain</fullName>
    </submittedName>
</protein>
<accession>A0A1H8IQA7</accession>
<feature type="transmembrane region" description="Helical" evidence="6">
    <location>
        <begin position="99"/>
        <end position="122"/>
    </location>
</feature>